<dbReference type="Proteomes" id="UP000273626">
    <property type="component" value="Unassembled WGS sequence"/>
</dbReference>
<dbReference type="KEGG" id="ppan:ESD82_20325"/>
<dbReference type="AlphaFoldDB" id="A0A1I5GZG7"/>
<dbReference type="EMBL" id="CP044426">
    <property type="protein sequence ID" value="QFG38372.1"/>
    <property type="molecule type" value="Genomic_DNA"/>
</dbReference>
<sequence>MVRRYLFLCPDTQTASGGIAVIYDTVAALCRAGYDAAILHNSPAAGYLDHPDKPPRYYTYDYYIARQRLGLDGKRARLMSPFMLLGQRFRGGPLEPLRPGADDILVIPEFMITAAMTAFPGSRLGVFVQNPFAFQEAHAEAMEKGLDIRERAEWFLGVSKICLDQFDLLNIETGYHLPVSMKPEDFPFREKKERLITYMPRKRSAEARQIVDVLERRGRLKGYRIEEIDNMPRLDVSDYLQRSQFFISLLRMESIGFPAAEAMAAGCIVVGYTGLGGREYFTPETGIPVTEDDTLGLVHALEATVAEYATAPARLDAIRRHASEVVNASYNSATFEAALLRIWRDLDAR</sequence>
<name>A0A1I5GZG7_PARPN</name>
<dbReference type="EMBL" id="CP058690">
    <property type="protein sequence ID" value="QLH15925.1"/>
    <property type="molecule type" value="Genomic_DNA"/>
</dbReference>
<dbReference type="Pfam" id="PF13692">
    <property type="entry name" value="Glyco_trans_1_4"/>
    <property type="match status" value="1"/>
</dbReference>
<evidence type="ECO:0000313" key="5">
    <source>
        <dbReference type="Proteomes" id="UP000326453"/>
    </source>
</evidence>
<proteinExistence type="predicted"/>
<accession>A0A1I5GZG7</accession>
<reference evidence="3 4" key="1">
    <citation type="submission" date="2018-10" db="EMBL/GenBank/DDBJ databases">
        <title>Genomic Encyclopedia of Archaeal and Bacterial Type Strains, Phase II (KMG-II): from individual species to whole genera.</title>
        <authorList>
            <person name="Goeker M."/>
        </authorList>
    </citation>
    <scope>NUCLEOTIDE SEQUENCE [LARGE SCALE GENOMIC DNA]</scope>
    <source>
        <strain evidence="4">ATCC 35512 / DSM 2944 / CIP 106514 / LMD 82.5 / NBRC 102493 / NCCB 82005 / GB17</strain>
        <strain evidence="3">DSM 2944</strain>
    </source>
</reference>
<dbReference type="GeneID" id="51372945"/>
<evidence type="ECO:0000313" key="4">
    <source>
        <dbReference type="Proteomes" id="UP000273626"/>
    </source>
</evidence>
<keyword evidence="4" id="KW-1185">Reference proteome</keyword>
<evidence type="ECO:0000313" key="1">
    <source>
        <dbReference type="EMBL" id="QFG38372.1"/>
    </source>
</evidence>
<dbReference type="GO" id="GO:0016740">
    <property type="term" value="F:transferase activity"/>
    <property type="evidence" value="ECO:0007669"/>
    <property type="project" value="UniProtKB-KW"/>
</dbReference>
<dbReference type="Gene3D" id="3.40.50.2000">
    <property type="entry name" value="Glycogen Phosphorylase B"/>
    <property type="match status" value="1"/>
</dbReference>
<dbReference type="Proteomes" id="UP000509322">
    <property type="component" value="Chromosome 2"/>
</dbReference>
<protein>
    <submittedName>
        <fullName evidence="3">Glycosyl transferase family 1</fullName>
    </submittedName>
    <submittedName>
        <fullName evidence="1 2">Glycosyltransferase</fullName>
    </submittedName>
</protein>
<reference evidence="2 6" key="3">
    <citation type="submission" date="2020-07" db="EMBL/GenBank/DDBJ databases">
        <title>The complete genome of Paracoccus pantotrophus ACCC 10489.</title>
        <authorList>
            <person name="Si Y."/>
        </authorList>
    </citation>
    <scope>NUCLEOTIDE SEQUENCE [LARGE SCALE GENOMIC DNA]</scope>
    <source>
        <strain evidence="2 6">ACCC10489</strain>
    </source>
</reference>
<evidence type="ECO:0000313" key="6">
    <source>
        <dbReference type="Proteomes" id="UP000509322"/>
    </source>
</evidence>
<dbReference type="SUPFAM" id="SSF53756">
    <property type="entry name" value="UDP-Glycosyltransferase/glycogen phosphorylase"/>
    <property type="match status" value="2"/>
</dbReference>
<dbReference type="EMBL" id="RBLI01000001">
    <property type="protein sequence ID" value="RKS51108.1"/>
    <property type="molecule type" value="Genomic_DNA"/>
</dbReference>
<dbReference type="Proteomes" id="UP000326453">
    <property type="component" value="Chromosome 1"/>
</dbReference>
<gene>
    <name evidence="3" type="ORF">BDE18_0337</name>
    <name evidence="1" type="ORF">ESD82_20325</name>
    <name evidence="2" type="ORF">HYQ43_17495</name>
</gene>
<dbReference type="RefSeq" id="WP_024844145.1">
    <property type="nucleotide sequence ID" value="NZ_CP038203.1"/>
</dbReference>
<organism evidence="1 5">
    <name type="scientific">Paracoccus pantotrophus</name>
    <name type="common">Thiosphaera pantotropha</name>
    <dbReference type="NCBI Taxonomy" id="82367"/>
    <lineage>
        <taxon>Bacteria</taxon>
        <taxon>Pseudomonadati</taxon>
        <taxon>Pseudomonadota</taxon>
        <taxon>Alphaproteobacteria</taxon>
        <taxon>Rhodobacterales</taxon>
        <taxon>Paracoccaceae</taxon>
        <taxon>Paracoccus</taxon>
    </lineage>
</organism>
<evidence type="ECO:0000313" key="2">
    <source>
        <dbReference type="EMBL" id="QLH15925.1"/>
    </source>
</evidence>
<keyword evidence="2" id="KW-0808">Transferase</keyword>
<reference evidence="1 5" key="2">
    <citation type="submission" date="2019-01" db="EMBL/GenBank/DDBJ databases">
        <title>Complete Genome Sequence and Annotation of the Paracoccus pantotrophus type strain DSM 2944.</title>
        <authorList>
            <person name="Bockwoldt J.A."/>
            <person name="Zimmermann M."/>
            <person name="Tiso T."/>
            <person name="Blank L.M."/>
        </authorList>
    </citation>
    <scope>NUCLEOTIDE SEQUENCE [LARGE SCALE GENOMIC DNA]</scope>
    <source>
        <strain evidence="1 5">DSM 2944</strain>
    </source>
</reference>
<evidence type="ECO:0000313" key="3">
    <source>
        <dbReference type="EMBL" id="RKS51108.1"/>
    </source>
</evidence>
<dbReference type="OrthoDB" id="9801609at2"/>